<dbReference type="EMBL" id="DS545371">
    <property type="protein sequence ID" value="EDQ49550.1"/>
    <property type="molecule type" value="Genomic_DNA"/>
</dbReference>
<evidence type="ECO:0000313" key="2">
    <source>
        <dbReference type="EMBL" id="EDQ49550.1"/>
    </source>
</evidence>
<gene>
    <name evidence="2" type="ORF">PHYPADRAFT_101704</name>
</gene>
<keyword evidence="1" id="KW-0472">Membrane</keyword>
<protein>
    <submittedName>
        <fullName evidence="2">Predicted protein</fullName>
    </submittedName>
</protein>
<feature type="transmembrane region" description="Helical" evidence="1">
    <location>
        <begin position="38"/>
        <end position="64"/>
    </location>
</feature>
<dbReference type="AlphaFoldDB" id="A9U454"/>
<evidence type="ECO:0000256" key="1">
    <source>
        <dbReference type="SAM" id="Phobius"/>
    </source>
</evidence>
<proteinExistence type="predicted"/>
<organism>
    <name type="scientific">Physcomitrium patens</name>
    <name type="common">Spreading-leaved earth moss</name>
    <name type="synonym">Physcomitrella patens</name>
    <dbReference type="NCBI Taxonomy" id="3218"/>
    <lineage>
        <taxon>Eukaryota</taxon>
        <taxon>Viridiplantae</taxon>
        <taxon>Streptophyta</taxon>
        <taxon>Embryophyta</taxon>
        <taxon>Bryophyta</taxon>
        <taxon>Bryophytina</taxon>
        <taxon>Bryopsida</taxon>
        <taxon>Funariidae</taxon>
        <taxon>Funariales</taxon>
        <taxon>Funariaceae</taxon>
        <taxon>Physcomitrium</taxon>
    </lineage>
</organism>
<keyword evidence="1" id="KW-1133">Transmembrane helix</keyword>
<keyword evidence="1" id="KW-0812">Transmembrane</keyword>
<reference evidence="2" key="1">
    <citation type="journal article" date="2008" name="Science">
        <title>The Physcomitrella genome reveals evolutionary insights into the conquest of land by plants.</title>
        <authorList>
            <person name="Rensing S."/>
            <person name="Lang D."/>
            <person name="Zimmer A."/>
            <person name="Terry A."/>
            <person name="Salamov A."/>
            <person name="Shapiro H."/>
            <person name="Nishiyama T."/>
            <person name="Perroud P.-F."/>
            <person name="Lindquist E."/>
            <person name="Kamisugi Y."/>
            <person name="Tanahashi T."/>
            <person name="Sakakibara K."/>
            <person name="Fujita T."/>
            <person name="Oishi K."/>
            <person name="Shin-I T."/>
            <person name="Kuroki Y."/>
            <person name="Toyoda A."/>
            <person name="Suzuki Y."/>
            <person name="Hashimoto A."/>
            <person name="Yamaguchi K."/>
            <person name="Sugano A."/>
            <person name="Kohara Y."/>
            <person name="Fujiyama A."/>
            <person name="Anterola A."/>
            <person name="Aoki S."/>
            <person name="Ashton N."/>
            <person name="Barbazuk W.B."/>
            <person name="Barker E."/>
            <person name="Bennetzen J."/>
            <person name="Bezanilla M."/>
            <person name="Blankenship R."/>
            <person name="Cho S.H."/>
            <person name="Dutcher S."/>
            <person name="Estelle M."/>
            <person name="Fawcett J.A."/>
            <person name="Gundlach H."/>
            <person name="Hanada K."/>
            <person name="Heyl A."/>
            <person name="Hicks K.A."/>
            <person name="Hugh J."/>
            <person name="Lohr M."/>
            <person name="Mayer K."/>
            <person name="Melkozernov A."/>
            <person name="Murata T."/>
            <person name="Nelson D."/>
            <person name="Pils B."/>
            <person name="Prigge M."/>
            <person name="Reiss B."/>
            <person name="Renner T."/>
            <person name="Rombauts S."/>
            <person name="Rushton P."/>
            <person name="Sanderfoot A."/>
            <person name="Schween G."/>
            <person name="Shiu S.-H."/>
            <person name="Stueber K."/>
            <person name="Theodoulou F.L."/>
            <person name="Tu H."/>
            <person name="Van de Peer Y."/>
            <person name="Verrier P.J."/>
            <person name="Waters E."/>
            <person name="Wood A."/>
            <person name="Yang L."/>
            <person name="Cove D."/>
            <person name="Cuming A."/>
            <person name="Hasebe M."/>
            <person name="Lucas S."/>
            <person name="Mishler D.B."/>
            <person name="Reski R."/>
            <person name="Grigoriev I."/>
            <person name="Quatrano R.S."/>
            <person name="Boore J.L."/>
        </authorList>
    </citation>
    <scope>NUCLEOTIDE SEQUENCE [LARGE SCALE GENOMIC DNA]</scope>
</reference>
<sequence>MRAAEFRIVAENALLLSTALLLHLELVPFPHRRWRICSLALLALELFAFYSSGPLVWFSLIFALRQFRRLRLLCKGSPAVVLCLLDYALFALAVGDRSNSLATVLCLRKVDVPSVVESFVLDARSHSTGSIFFTAAGWNWGVAELRSSSADEDRNLQLQKLFPMFGGDR</sequence>
<accession>A9U454</accession>
<name>A9U454_PHYPA</name>